<organism evidence="2 3">
    <name type="scientific">Arthrobotrys musiformis</name>
    <dbReference type="NCBI Taxonomy" id="47236"/>
    <lineage>
        <taxon>Eukaryota</taxon>
        <taxon>Fungi</taxon>
        <taxon>Dikarya</taxon>
        <taxon>Ascomycota</taxon>
        <taxon>Pezizomycotina</taxon>
        <taxon>Orbiliomycetes</taxon>
        <taxon>Orbiliales</taxon>
        <taxon>Orbiliaceae</taxon>
        <taxon>Arthrobotrys</taxon>
    </lineage>
</organism>
<comment type="caution">
    <text evidence="2">The sequence shown here is derived from an EMBL/GenBank/DDBJ whole genome shotgun (WGS) entry which is preliminary data.</text>
</comment>
<keyword evidence="1" id="KW-1133">Transmembrane helix</keyword>
<reference evidence="2 3" key="1">
    <citation type="submission" date="2023-08" db="EMBL/GenBank/DDBJ databases">
        <authorList>
            <person name="Palmer J.M."/>
        </authorList>
    </citation>
    <scope>NUCLEOTIDE SEQUENCE [LARGE SCALE GENOMIC DNA]</scope>
    <source>
        <strain evidence="2 3">TWF481</strain>
    </source>
</reference>
<protein>
    <submittedName>
        <fullName evidence="2">Uncharacterized protein</fullName>
    </submittedName>
</protein>
<gene>
    <name evidence="2" type="ORF">TWF481_010357</name>
</gene>
<feature type="transmembrane region" description="Helical" evidence="1">
    <location>
        <begin position="550"/>
        <end position="573"/>
    </location>
</feature>
<sequence>MAETIEGTIAPPPQDSLSISLTDVNGSQHAVQTPQPTSSDVEHQAGGLCVAAISGRRPARGFVRAIGRYGIVIGALGTLILAGTSIFLVIFWQKSIQAQSGLVNGPVHDILRKDWATRVVTITSVFIRLAISFQASLAVAMIASVFLESVGCRPAEIAEFSIIRCINSGPPTAILLMKRRFRSMTSVFYATIVLLSLLSGILSQLTSTVLLTDFGPARILGNSSQISVAYGVASEFELVSNVARSLPRAFPRFAEFTEAGNNSEQVVDTGSTFRAYLPIESAAQRSSLREYSGPAELINSRVVCIRPKITNFRVEDVDSGISVEINGNFDWDDTALIEKCGCNPQQVYFSCAVPINVGPPGKWAISICDQQIYGWIYSGINHTITASAKEDGIEPQLVWDKATRSYSVNDIVNMLGAGQTRATNQERGIMNLQEDGEWKTPYGDTSGSEMEEEFSQAYTYIGRALGDIFSESDALVPEIYPYPDPTLHRVHSIMFNSIITSTGNPALALQALLTTLQQMLFLEWLPVFTVSGSCSMVFSFAVNAPVRQTGLLIIIGNNLLHFLLFTASFLLFFRKTSVSLLGDSWSAVSQIVSPDTLPLVRGATELTDKEVSIWLRKDDAHLRKTIVCYLADVDRSEARYEPETAKELRRRQKFHTLGLRSDGRLET</sequence>
<keyword evidence="1" id="KW-0812">Transmembrane</keyword>
<dbReference type="EMBL" id="JAVHJL010000007">
    <property type="protein sequence ID" value="KAK6500000.1"/>
    <property type="molecule type" value="Genomic_DNA"/>
</dbReference>
<feature type="transmembrane region" description="Helical" evidence="1">
    <location>
        <begin position="125"/>
        <end position="147"/>
    </location>
</feature>
<evidence type="ECO:0000256" key="1">
    <source>
        <dbReference type="SAM" id="Phobius"/>
    </source>
</evidence>
<name>A0AAV9W1X5_9PEZI</name>
<feature type="transmembrane region" description="Helical" evidence="1">
    <location>
        <begin position="525"/>
        <end position="544"/>
    </location>
</feature>
<keyword evidence="3" id="KW-1185">Reference proteome</keyword>
<proteinExistence type="predicted"/>
<evidence type="ECO:0000313" key="3">
    <source>
        <dbReference type="Proteomes" id="UP001370758"/>
    </source>
</evidence>
<accession>A0AAV9W1X5</accession>
<dbReference type="Proteomes" id="UP001370758">
    <property type="component" value="Unassembled WGS sequence"/>
</dbReference>
<feature type="transmembrane region" description="Helical" evidence="1">
    <location>
        <begin position="66"/>
        <end position="92"/>
    </location>
</feature>
<dbReference type="AlphaFoldDB" id="A0AAV9W1X5"/>
<evidence type="ECO:0000313" key="2">
    <source>
        <dbReference type="EMBL" id="KAK6500000.1"/>
    </source>
</evidence>
<feature type="transmembrane region" description="Helical" evidence="1">
    <location>
        <begin position="187"/>
        <end position="205"/>
    </location>
</feature>
<keyword evidence="1" id="KW-0472">Membrane</keyword>